<proteinExistence type="predicted"/>
<dbReference type="AlphaFoldDB" id="A0AAW1IT88"/>
<name>A0AAW1IT88_POPJA</name>
<evidence type="ECO:0000313" key="3">
    <source>
        <dbReference type="Proteomes" id="UP001458880"/>
    </source>
</evidence>
<evidence type="ECO:0000256" key="1">
    <source>
        <dbReference type="SAM" id="MobiDB-lite"/>
    </source>
</evidence>
<comment type="caution">
    <text evidence="2">The sequence shown here is derived from an EMBL/GenBank/DDBJ whole genome shotgun (WGS) entry which is preliminary data.</text>
</comment>
<gene>
    <name evidence="2" type="ORF">QE152_g34497</name>
</gene>
<feature type="region of interest" description="Disordered" evidence="1">
    <location>
        <begin position="1"/>
        <end position="42"/>
    </location>
</feature>
<protein>
    <submittedName>
        <fullName evidence="2">Uncharacterized protein</fullName>
    </submittedName>
</protein>
<keyword evidence="3" id="KW-1185">Reference proteome</keyword>
<evidence type="ECO:0000313" key="2">
    <source>
        <dbReference type="EMBL" id="KAK9692995.1"/>
    </source>
</evidence>
<feature type="compositionally biased region" description="Basic and acidic residues" evidence="1">
    <location>
        <begin position="32"/>
        <end position="42"/>
    </location>
</feature>
<organism evidence="2 3">
    <name type="scientific">Popillia japonica</name>
    <name type="common">Japanese beetle</name>
    <dbReference type="NCBI Taxonomy" id="7064"/>
    <lineage>
        <taxon>Eukaryota</taxon>
        <taxon>Metazoa</taxon>
        <taxon>Ecdysozoa</taxon>
        <taxon>Arthropoda</taxon>
        <taxon>Hexapoda</taxon>
        <taxon>Insecta</taxon>
        <taxon>Pterygota</taxon>
        <taxon>Neoptera</taxon>
        <taxon>Endopterygota</taxon>
        <taxon>Coleoptera</taxon>
        <taxon>Polyphaga</taxon>
        <taxon>Scarabaeiformia</taxon>
        <taxon>Scarabaeidae</taxon>
        <taxon>Rutelinae</taxon>
        <taxon>Popillia</taxon>
    </lineage>
</organism>
<dbReference type="Proteomes" id="UP001458880">
    <property type="component" value="Unassembled WGS sequence"/>
</dbReference>
<sequence>MESNDYVTDEGKRKQNPSAATEFLGKGLKTRKMPDRRQSSEDKLATTALATSTTNNFQYHGNDIGTEARCQINEKVDITVRNARKIGQETCLLELENTTDKIEAMKKKTKLRNIYIENVYINNNLSKQNDNGKFNRQLEKQSKKNKGNAVKMGYGKLTVNNTEWDRQKLRLVVRDLRLASSFVVRPALSDHYGQVLQLPIGACREKSTTVKCRPITQKGKISFFNIISNLEWSYINNNDMKYSDKFAIFHNNIVDAYEIAFPIKTVNEKVGDVSWFCEELRNRRSILELLKMIPSF</sequence>
<reference evidence="2 3" key="1">
    <citation type="journal article" date="2024" name="BMC Genomics">
        <title>De novo assembly and annotation of Popillia japonica's genome with initial clues to its potential as an invasive pest.</title>
        <authorList>
            <person name="Cucini C."/>
            <person name="Boschi S."/>
            <person name="Funari R."/>
            <person name="Cardaioli E."/>
            <person name="Iannotti N."/>
            <person name="Marturano G."/>
            <person name="Paoli F."/>
            <person name="Bruttini M."/>
            <person name="Carapelli A."/>
            <person name="Frati F."/>
            <person name="Nardi F."/>
        </authorList>
    </citation>
    <scope>NUCLEOTIDE SEQUENCE [LARGE SCALE GENOMIC DNA]</scope>
    <source>
        <strain evidence="2">DMR45628</strain>
    </source>
</reference>
<accession>A0AAW1IT88</accession>
<dbReference type="EMBL" id="JASPKY010000556">
    <property type="protein sequence ID" value="KAK9692995.1"/>
    <property type="molecule type" value="Genomic_DNA"/>
</dbReference>